<gene>
    <name evidence="2" type="ORF">OTI717_LOCUS1108</name>
</gene>
<evidence type="ECO:0000256" key="1">
    <source>
        <dbReference type="SAM" id="MobiDB-lite"/>
    </source>
</evidence>
<dbReference type="Proteomes" id="UP000663823">
    <property type="component" value="Unassembled WGS sequence"/>
</dbReference>
<feature type="region of interest" description="Disordered" evidence="1">
    <location>
        <begin position="82"/>
        <end position="115"/>
    </location>
</feature>
<reference evidence="2" key="1">
    <citation type="submission" date="2021-02" db="EMBL/GenBank/DDBJ databases">
        <authorList>
            <person name="Nowell W R."/>
        </authorList>
    </citation>
    <scope>NUCLEOTIDE SEQUENCE</scope>
</reference>
<feature type="non-terminal residue" evidence="2">
    <location>
        <position position="1"/>
    </location>
</feature>
<feature type="compositionally biased region" description="Acidic residues" evidence="1">
    <location>
        <begin position="106"/>
        <end position="115"/>
    </location>
</feature>
<dbReference type="EMBL" id="CAJOAX010000044">
    <property type="protein sequence ID" value="CAF3490710.1"/>
    <property type="molecule type" value="Genomic_DNA"/>
</dbReference>
<evidence type="ECO:0000313" key="2">
    <source>
        <dbReference type="EMBL" id="CAF3490710.1"/>
    </source>
</evidence>
<name>A0A818GJA8_9BILA</name>
<sequence>ENSKETDVSSSISKKLNESELWPLTTTNNHPNCRIDDQDMNSSDVEQKSNDKKRQKKNKPTIIDTDLLIDRYHLTEKVNREYFYSSEDEDQPQSPYSPDKIWREEKEDDEEEEDL</sequence>
<dbReference type="AlphaFoldDB" id="A0A818GJA8"/>
<organism evidence="2 3">
    <name type="scientific">Rotaria sordida</name>
    <dbReference type="NCBI Taxonomy" id="392033"/>
    <lineage>
        <taxon>Eukaryota</taxon>
        <taxon>Metazoa</taxon>
        <taxon>Spiralia</taxon>
        <taxon>Gnathifera</taxon>
        <taxon>Rotifera</taxon>
        <taxon>Eurotatoria</taxon>
        <taxon>Bdelloidea</taxon>
        <taxon>Philodinida</taxon>
        <taxon>Philodinidae</taxon>
        <taxon>Rotaria</taxon>
    </lineage>
</organism>
<proteinExistence type="predicted"/>
<comment type="caution">
    <text evidence="2">The sequence shown here is derived from an EMBL/GenBank/DDBJ whole genome shotgun (WGS) entry which is preliminary data.</text>
</comment>
<evidence type="ECO:0000313" key="3">
    <source>
        <dbReference type="Proteomes" id="UP000663823"/>
    </source>
</evidence>
<feature type="region of interest" description="Disordered" evidence="1">
    <location>
        <begin position="1"/>
        <end position="60"/>
    </location>
</feature>
<accession>A0A818GJA8</accession>
<protein>
    <submittedName>
        <fullName evidence="2">Uncharacterized protein</fullName>
    </submittedName>
</protein>